<dbReference type="EMBL" id="PVWG01000023">
    <property type="protein sequence ID" value="PSB17836.1"/>
    <property type="molecule type" value="Genomic_DNA"/>
</dbReference>
<protein>
    <submittedName>
        <fullName evidence="8">STAS domain-containing protein</fullName>
    </submittedName>
</protein>
<feature type="transmembrane region" description="Helical" evidence="5">
    <location>
        <begin position="159"/>
        <end position="176"/>
    </location>
</feature>
<dbReference type="CDD" id="cd00038">
    <property type="entry name" value="CAP_ED"/>
    <property type="match status" value="1"/>
</dbReference>
<organism evidence="8 9">
    <name type="scientific">Phormidesmis priestleyi ULC007</name>
    <dbReference type="NCBI Taxonomy" id="1920490"/>
    <lineage>
        <taxon>Bacteria</taxon>
        <taxon>Bacillati</taxon>
        <taxon>Cyanobacteriota</taxon>
        <taxon>Cyanophyceae</taxon>
        <taxon>Leptolyngbyales</taxon>
        <taxon>Leptolyngbyaceae</taxon>
        <taxon>Phormidesmis</taxon>
    </lineage>
</organism>
<keyword evidence="4 5" id="KW-0472">Membrane</keyword>
<feature type="transmembrane region" description="Helical" evidence="5">
    <location>
        <begin position="375"/>
        <end position="407"/>
    </location>
</feature>
<dbReference type="Gene3D" id="2.60.120.10">
    <property type="entry name" value="Jelly Rolls"/>
    <property type="match status" value="1"/>
</dbReference>
<dbReference type="PROSITE" id="PS50801">
    <property type="entry name" value="STAS"/>
    <property type="match status" value="1"/>
</dbReference>
<dbReference type="SUPFAM" id="SSF52091">
    <property type="entry name" value="SpoIIaa-like"/>
    <property type="match status" value="1"/>
</dbReference>
<dbReference type="Pfam" id="PF00916">
    <property type="entry name" value="Sulfate_transp"/>
    <property type="match status" value="1"/>
</dbReference>
<dbReference type="SMART" id="SM00100">
    <property type="entry name" value="cNMP"/>
    <property type="match status" value="1"/>
</dbReference>
<feature type="domain" description="Cyclic nucleotide-binding" evidence="6">
    <location>
        <begin position="580"/>
        <end position="677"/>
    </location>
</feature>
<evidence type="ECO:0000259" key="6">
    <source>
        <dbReference type="PROSITE" id="PS50042"/>
    </source>
</evidence>
<dbReference type="STRING" id="1920490.GCA_001895925_01245"/>
<dbReference type="GO" id="GO:0016020">
    <property type="term" value="C:membrane"/>
    <property type="evidence" value="ECO:0007669"/>
    <property type="project" value="UniProtKB-SubCell"/>
</dbReference>
<evidence type="ECO:0000313" key="8">
    <source>
        <dbReference type="EMBL" id="PSB17836.1"/>
    </source>
</evidence>
<accession>A0A2T1DBJ0</accession>
<feature type="transmembrane region" description="Helical" evidence="5">
    <location>
        <begin position="319"/>
        <end position="339"/>
    </location>
</feature>
<dbReference type="InterPro" id="IPR036513">
    <property type="entry name" value="STAS_dom_sf"/>
</dbReference>
<gene>
    <name evidence="8" type="ORF">C7B65_17420</name>
</gene>
<dbReference type="Pfam" id="PF00027">
    <property type="entry name" value="cNMP_binding"/>
    <property type="match status" value="1"/>
</dbReference>
<feature type="transmembrane region" description="Helical" evidence="5">
    <location>
        <begin position="28"/>
        <end position="52"/>
    </location>
</feature>
<comment type="subcellular location">
    <subcellularLocation>
        <location evidence="1">Membrane</location>
        <topology evidence="1">Multi-pass membrane protein</topology>
    </subcellularLocation>
</comment>
<evidence type="ECO:0000256" key="5">
    <source>
        <dbReference type="SAM" id="Phobius"/>
    </source>
</evidence>
<feature type="transmembrane region" description="Helical" evidence="5">
    <location>
        <begin position="117"/>
        <end position="138"/>
    </location>
</feature>
<dbReference type="CDD" id="cd07042">
    <property type="entry name" value="STAS_SulP_like_sulfate_transporter"/>
    <property type="match status" value="1"/>
</dbReference>
<evidence type="ECO:0000256" key="1">
    <source>
        <dbReference type="ARBA" id="ARBA00004141"/>
    </source>
</evidence>
<dbReference type="Gene3D" id="3.30.750.24">
    <property type="entry name" value="STAS domain"/>
    <property type="match status" value="1"/>
</dbReference>
<keyword evidence="3 5" id="KW-1133">Transmembrane helix</keyword>
<dbReference type="InterPro" id="IPR052706">
    <property type="entry name" value="Membrane-Transporter-like"/>
</dbReference>
<feature type="domain" description="STAS" evidence="7">
    <location>
        <begin position="443"/>
        <end position="552"/>
    </location>
</feature>
<name>A0A2T1DBJ0_9CYAN</name>
<evidence type="ECO:0000256" key="3">
    <source>
        <dbReference type="ARBA" id="ARBA00022989"/>
    </source>
</evidence>
<keyword evidence="9" id="KW-1185">Reference proteome</keyword>
<proteinExistence type="predicted"/>
<reference evidence="8 9" key="2">
    <citation type="submission" date="2018-03" db="EMBL/GenBank/DDBJ databases">
        <title>The ancient ancestry and fast evolution of plastids.</title>
        <authorList>
            <person name="Moore K.R."/>
            <person name="Magnabosco C."/>
            <person name="Momper L."/>
            <person name="Gold D.A."/>
            <person name="Bosak T."/>
            <person name="Fournier G.P."/>
        </authorList>
    </citation>
    <scope>NUCLEOTIDE SEQUENCE [LARGE SCALE GENOMIC DNA]</scope>
    <source>
        <strain evidence="8 9">ULC007</strain>
    </source>
</reference>
<comment type="caution">
    <text evidence="8">The sequence shown here is derived from an EMBL/GenBank/DDBJ whole genome shotgun (WGS) entry which is preliminary data.</text>
</comment>
<keyword evidence="2 5" id="KW-0812">Transmembrane</keyword>
<dbReference type="InterPro" id="IPR011547">
    <property type="entry name" value="SLC26A/SulP_dom"/>
</dbReference>
<evidence type="ECO:0000256" key="2">
    <source>
        <dbReference type="ARBA" id="ARBA00022692"/>
    </source>
</evidence>
<feature type="transmembrane region" description="Helical" evidence="5">
    <location>
        <begin position="345"/>
        <end position="363"/>
    </location>
</feature>
<dbReference type="Proteomes" id="UP000238634">
    <property type="component" value="Unassembled WGS sequence"/>
</dbReference>
<dbReference type="InterPro" id="IPR000595">
    <property type="entry name" value="cNMP-bd_dom"/>
</dbReference>
<dbReference type="AlphaFoldDB" id="A0A2T1DBJ0"/>
<dbReference type="PROSITE" id="PS50042">
    <property type="entry name" value="CNMP_BINDING_3"/>
    <property type="match status" value="1"/>
</dbReference>
<feature type="transmembrane region" description="Helical" evidence="5">
    <location>
        <begin position="84"/>
        <end position="105"/>
    </location>
</feature>
<dbReference type="PANTHER" id="PTHR43310:SF2">
    <property type="entry name" value="SLC26A_SULP TRANSPORTER DOMAIN-CONTAINING PROTEIN"/>
    <property type="match status" value="1"/>
</dbReference>
<feature type="transmembrane region" description="Helical" evidence="5">
    <location>
        <begin position="182"/>
        <end position="201"/>
    </location>
</feature>
<dbReference type="PANTHER" id="PTHR43310">
    <property type="entry name" value="SULFATE TRANSPORTER YBAR-RELATED"/>
    <property type="match status" value="1"/>
</dbReference>
<evidence type="ECO:0000313" key="9">
    <source>
        <dbReference type="Proteomes" id="UP000238634"/>
    </source>
</evidence>
<dbReference type="SUPFAM" id="SSF51206">
    <property type="entry name" value="cAMP-binding domain-like"/>
    <property type="match status" value="1"/>
</dbReference>
<sequence>MGLLTVITVVSFASVIFSGDFSNALPFGAGLMLFSATMVSLIVTTFSAYPAIVGTVSEPSIPVLSLVARQILDQMPNASPEDKLLTLTATIVLYAVAGGIIFTLLGRFKLGGFVRFIPYPIVGGFLAGTGVLLIEGAMHSIGGLDFHHLTLSAFFQPDVLLQWVPALIFAVAMFAIPQLIDHFLVIPGIIAIAFILFYVALAMTGTSIEQATDRSLLLGTLPPGSLYRFTTIPALTQANWGVVLKQLPSLAALWLIESMALLLNANGIELAASRDLDLNHELKVAGAASIASGLGGGIGGFASSGENTLARHLGGTRRIVGWTITGICLAMLLGGASLLSLVPKFVLVGIPLLLGLEFFYEWLYQAWFKLSRSDYAIIVLIVVVTGTLGYLQGIGIGLIAAIVLFVVNYSQLSVTKRVGSGAFQHSNVMRISEELDVLDAEGEQIYLLELQGLIFFGTANKLLTQIRDRIDHPTAIAVRFVILDFRLVSGLDASAVLSFAKLKQVATSKQVHLLFTDLSHEAMQRLKQGDCLEADDPFSHVFADLDRGLEWCEQQVLAASNLSELEARSLSEHLKADFSDPIQVDRLMSRLEDRLFAEGDYLFHQGDPFDGLYFVGSGQVSVVLDLGEGQTKRIRTYTVGNTIGEMGLYRKTLRMASVVADKPSTVYFLSTEAFEQIEASDPLLASNVHRFVVNLLAERLQHREQELKNLLQSS</sequence>
<dbReference type="InterPro" id="IPR014710">
    <property type="entry name" value="RmlC-like_jellyroll"/>
</dbReference>
<evidence type="ECO:0000259" key="7">
    <source>
        <dbReference type="PROSITE" id="PS50801"/>
    </source>
</evidence>
<dbReference type="Pfam" id="PF01740">
    <property type="entry name" value="STAS"/>
    <property type="match status" value="1"/>
</dbReference>
<dbReference type="InterPro" id="IPR018490">
    <property type="entry name" value="cNMP-bd_dom_sf"/>
</dbReference>
<reference evidence="8 9" key="1">
    <citation type="submission" date="2018-02" db="EMBL/GenBank/DDBJ databases">
        <authorList>
            <person name="Cohen D.B."/>
            <person name="Kent A.D."/>
        </authorList>
    </citation>
    <scope>NUCLEOTIDE SEQUENCE [LARGE SCALE GENOMIC DNA]</scope>
    <source>
        <strain evidence="8 9">ULC007</strain>
    </source>
</reference>
<dbReference type="InterPro" id="IPR002645">
    <property type="entry name" value="STAS_dom"/>
</dbReference>
<evidence type="ECO:0000256" key="4">
    <source>
        <dbReference type="ARBA" id="ARBA00023136"/>
    </source>
</evidence>